<accession>A0ABS5A6V3</accession>
<dbReference type="Gene3D" id="3.30.559.30">
    <property type="entry name" value="Nonribosomal peptide synthetase, condensation domain"/>
    <property type="match status" value="1"/>
</dbReference>
<organism evidence="2 3">
    <name type="scientific">Crossiella equi</name>
    <dbReference type="NCBI Taxonomy" id="130796"/>
    <lineage>
        <taxon>Bacteria</taxon>
        <taxon>Bacillati</taxon>
        <taxon>Actinomycetota</taxon>
        <taxon>Actinomycetes</taxon>
        <taxon>Pseudonocardiales</taxon>
        <taxon>Pseudonocardiaceae</taxon>
        <taxon>Crossiella</taxon>
    </lineage>
</organism>
<feature type="domain" description="Condensation" evidence="1">
    <location>
        <begin position="27"/>
        <end position="321"/>
    </location>
</feature>
<dbReference type="EMBL" id="JAGIOO010000001">
    <property type="protein sequence ID" value="MBP2471445.1"/>
    <property type="molecule type" value="Genomic_DNA"/>
</dbReference>
<dbReference type="Proteomes" id="UP001519363">
    <property type="component" value="Unassembled WGS sequence"/>
</dbReference>
<dbReference type="InterPro" id="IPR001242">
    <property type="entry name" value="Condensation_dom"/>
</dbReference>
<protein>
    <recommendedName>
        <fullName evidence="1">Condensation domain-containing protein</fullName>
    </recommendedName>
</protein>
<name>A0ABS5A6V3_9PSEU</name>
<dbReference type="PANTHER" id="PTHR45527">
    <property type="entry name" value="NONRIBOSOMAL PEPTIDE SYNTHETASE"/>
    <property type="match status" value="1"/>
</dbReference>
<comment type="caution">
    <text evidence="2">The sequence shown here is derived from an EMBL/GenBank/DDBJ whole genome shotgun (WGS) entry which is preliminary data.</text>
</comment>
<reference evidence="2 3" key="1">
    <citation type="submission" date="2021-03" db="EMBL/GenBank/DDBJ databases">
        <title>Sequencing the genomes of 1000 actinobacteria strains.</title>
        <authorList>
            <person name="Klenk H.-P."/>
        </authorList>
    </citation>
    <scope>NUCLEOTIDE SEQUENCE [LARGE SCALE GENOMIC DNA]</scope>
    <source>
        <strain evidence="2 3">DSM 44580</strain>
    </source>
</reference>
<evidence type="ECO:0000259" key="1">
    <source>
        <dbReference type="Pfam" id="PF00668"/>
    </source>
</evidence>
<proteinExistence type="predicted"/>
<keyword evidence="3" id="KW-1185">Reference proteome</keyword>
<dbReference type="InterPro" id="IPR023213">
    <property type="entry name" value="CAT-like_dom_sf"/>
</dbReference>
<sequence length="426" mass="45012">MPEQPTSLQQESRLRNLPRYGPAAPTTVCWRVRGALDPVALERALHDALARHDALRTYFPGLHPTRCTVLDPDRLGRVLHVLPGTGADPVAQVRAALTPVFDLTTGPLVRAVLLPEAPGSWLFGIAADHAVWDMLSLPTFTRDLAACYAGTADGLPAPVSYADLAARQRERFEGEWGRRCERFWFERFDRVGGYPAECPLPARGTAPSGHSDTVLTRALDGAALTGLCRAHRSSPFGVLAALVLDTALRRTGARAAGLVTDVHGRVLPGSAAAVGLFAHGAPVTLAREPGATLGESVAAVRADVLDTLDHAVPLRGLTESWRARTGNAPASTSLYFSADEDRRIGGLVLPGADVAHVPLYEGGVAQPGRAGTMLALHAATEGPAPVLEAQFAPEVFAAPDVADLLDTVVAALASARQPISVERESR</sequence>
<dbReference type="Pfam" id="PF00668">
    <property type="entry name" value="Condensation"/>
    <property type="match status" value="1"/>
</dbReference>
<evidence type="ECO:0000313" key="2">
    <source>
        <dbReference type="EMBL" id="MBP2471445.1"/>
    </source>
</evidence>
<gene>
    <name evidence="2" type="ORF">JOF53_000317</name>
</gene>
<dbReference type="SUPFAM" id="SSF52777">
    <property type="entry name" value="CoA-dependent acyltransferases"/>
    <property type="match status" value="2"/>
</dbReference>
<dbReference type="Gene3D" id="3.30.559.10">
    <property type="entry name" value="Chloramphenicol acetyltransferase-like domain"/>
    <property type="match status" value="1"/>
</dbReference>
<dbReference type="PANTHER" id="PTHR45527:SF1">
    <property type="entry name" value="FATTY ACID SYNTHASE"/>
    <property type="match status" value="1"/>
</dbReference>
<dbReference type="RefSeq" id="WP_158103715.1">
    <property type="nucleotide sequence ID" value="NZ_JAGIOO010000001.1"/>
</dbReference>
<evidence type="ECO:0000313" key="3">
    <source>
        <dbReference type="Proteomes" id="UP001519363"/>
    </source>
</evidence>